<dbReference type="InterPro" id="IPR011990">
    <property type="entry name" value="TPR-like_helical_dom_sf"/>
</dbReference>
<dbReference type="PROSITE" id="PS50005">
    <property type="entry name" value="TPR"/>
    <property type="match status" value="1"/>
</dbReference>
<dbReference type="Pfam" id="PF04773">
    <property type="entry name" value="FecR"/>
    <property type="match status" value="1"/>
</dbReference>
<evidence type="ECO:0000313" key="8">
    <source>
        <dbReference type="Proteomes" id="UP000000238"/>
    </source>
</evidence>
<dbReference type="Gene3D" id="1.25.40.10">
    <property type="entry name" value="Tetratricopeptide repeat domain"/>
    <property type="match status" value="1"/>
</dbReference>
<dbReference type="STRING" id="349521.HCH_04642"/>
<keyword evidence="5" id="KW-0732">Signal</keyword>
<accession>Q2SDD3</accession>
<dbReference type="eggNOG" id="COG0457">
    <property type="taxonomic scope" value="Bacteria"/>
</dbReference>
<comment type="subcellular location">
    <subcellularLocation>
        <location evidence="1">Cell outer membrane</location>
    </subcellularLocation>
</comment>
<evidence type="ECO:0000256" key="3">
    <source>
        <dbReference type="ARBA" id="ARBA00023237"/>
    </source>
</evidence>
<proteinExistence type="predicted"/>
<keyword evidence="2" id="KW-0472">Membrane</keyword>
<evidence type="ECO:0000313" key="7">
    <source>
        <dbReference type="EMBL" id="ABC31341.1"/>
    </source>
</evidence>
<dbReference type="InterPro" id="IPR006860">
    <property type="entry name" value="FecR"/>
</dbReference>
<gene>
    <name evidence="7" type="ordered locus">HCH_04642</name>
</gene>
<dbReference type="PANTHER" id="PTHR38731">
    <property type="entry name" value="LIPL45-RELATED LIPOPROTEIN-RELATED"/>
    <property type="match status" value="1"/>
</dbReference>
<keyword evidence="8" id="KW-1185">Reference proteome</keyword>
<dbReference type="Gene3D" id="2.40.170.20">
    <property type="entry name" value="TonB-dependent receptor, beta-barrel domain"/>
    <property type="match status" value="1"/>
</dbReference>
<dbReference type="Gene3D" id="2.60.120.1440">
    <property type="match status" value="1"/>
</dbReference>
<dbReference type="eggNOG" id="COG4773">
    <property type="taxonomic scope" value="Bacteria"/>
</dbReference>
<feature type="domain" description="FecR protein" evidence="6">
    <location>
        <begin position="71"/>
        <end position="162"/>
    </location>
</feature>
<dbReference type="InterPro" id="IPR036942">
    <property type="entry name" value="Beta-barrel_TonB_sf"/>
</dbReference>
<dbReference type="RefSeq" id="WP_011398406.1">
    <property type="nucleotide sequence ID" value="NC_007645.1"/>
</dbReference>
<feature type="chain" id="PRO_5004215315" evidence="5">
    <location>
        <begin position="32"/>
        <end position="1131"/>
    </location>
</feature>
<evidence type="ECO:0000256" key="1">
    <source>
        <dbReference type="ARBA" id="ARBA00004442"/>
    </source>
</evidence>
<organism evidence="7 8">
    <name type="scientific">Hahella chejuensis (strain KCTC 2396)</name>
    <dbReference type="NCBI Taxonomy" id="349521"/>
    <lineage>
        <taxon>Bacteria</taxon>
        <taxon>Pseudomonadati</taxon>
        <taxon>Pseudomonadota</taxon>
        <taxon>Gammaproteobacteria</taxon>
        <taxon>Oceanospirillales</taxon>
        <taxon>Hahellaceae</taxon>
        <taxon>Hahella</taxon>
    </lineage>
</organism>
<sequence length="1131" mass="125882">MGLLLRGKLLRRVSKGALFSFSLTLSGITVAAPPCADWMGKIIAVQGTLEKSLPQQSWTSLAPEQYLCPGDTLRTGQDSRASIYLRNNTYMRLSQNAIIRFPVNGEKESFWVQLKLGVAHFLSRIVNRFEVDTPYVNAMVEGTEFVVEATESGSVTVIEGKVLAFTDTESLRLTQGEQALSEADKRLRSLEVNTQDTVAWAIYYPPGAVLTELAAISDSLVATTLTQAQEMTERHRPDAALQTLRAGADDEPSIKLARAAILLTSGQQQEAGSLLESLQNDQRLGHLALAMKAVLAAVNSQSQQALQLAQDAVALNADSPSALLALSYAWQANINLPEAIAAAERATVAAPHNVIVWTRLAELQLTSGAYSNAKYAASRATEIAPTHPQAQIAEGFIALFEHKLADADAHFQRAIKADPGVPDAWLGLGLTKLRGGDLEAGRNNLEVAVSLSPNNAVLRSYLGRAYFEEKRSDDAGEQWLLAKERDSKDPTPYFYDGVNKLFSNDPVGAIEELEQSKQLNRNRAVYRSDGLLQSDSAARSAALARAYGEAGFDQAVLLEGWEALRQDPTSADGHRLLADRYLSQPNHQAARVSELMQAQLWQPVTAYPLQPQLYETGLPIVEGLGPSRSGVNEYHPLFLQDGVYGLSNGFVGSDDTWGEDIVVSGLQGPVSASLGQYHYESDGFRNGQDQDQEQNIYNGFLQWQVHPSISIQLEARKAEKDDHLFKLKTIAPDTDPESRSVDTKTYRVGLASRLDNHNSWLFSAIRQKFEEEQALAAADTVSDRKPRTYEVQYIHTASNFYAQTGAGRASIETKTNIQNPAGYINNDDDITHRNIYTYFGIQPTESIFLLVGAAYDNLQLERTSNTFIDFPFPLPDIDLSDSATDEIKQWSPKFGVEFTPTEQLTLRLATFRSLKRDIAADRTIEPAQILGFNQLYDDPNGSDVKTYAAAVDYKLGSRIGGGLEAMRRTVDIRPRLLQKEPERPHHEFENYKLYYFGVLSPSATVDIAYEYEDQDLEDSQFGTGSIYRAKTHSLPLGVTLYLPRHLSMRMESIYTDQTIKASFASDDQRDFNVNLWTFNVRLDYKLPRRFGELQFGVDNLFDNNKEILNSELDYPRYYPKRFLYSRIQLSF</sequence>
<keyword evidence="4" id="KW-0802">TPR repeat</keyword>
<dbReference type="KEGG" id="hch:HCH_04642"/>
<evidence type="ECO:0000256" key="4">
    <source>
        <dbReference type="PROSITE-ProRule" id="PRU00339"/>
    </source>
</evidence>
<dbReference type="HOGENOM" id="CLU_277295_0_0_6"/>
<dbReference type="SMART" id="SM00028">
    <property type="entry name" value="TPR"/>
    <property type="match status" value="6"/>
</dbReference>
<dbReference type="InterPro" id="IPR019734">
    <property type="entry name" value="TPR_rpt"/>
</dbReference>
<feature type="repeat" description="TPR" evidence="4">
    <location>
        <begin position="422"/>
        <end position="455"/>
    </location>
</feature>
<dbReference type="eggNOG" id="COG3712">
    <property type="taxonomic scope" value="Bacteria"/>
</dbReference>
<feature type="signal peptide" evidence="5">
    <location>
        <begin position="1"/>
        <end position="31"/>
    </location>
</feature>
<evidence type="ECO:0000256" key="5">
    <source>
        <dbReference type="SAM" id="SignalP"/>
    </source>
</evidence>
<dbReference type="GO" id="GO:0009279">
    <property type="term" value="C:cell outer membrane"/>
    <property type="evidence" value="ECO:0007669"/>
    <property type="project" value="UniProtKB-SubCell"/>
</dbReference>
<name>Q2SDD3_HAHCH</name>
<dbReference type="SUPFAM" id="SSF56935">
    <property type="entry name" value="Porins"/>
    <property type="match status" value="1"/>
</dbReference>
<dbReference type="OrthoDB" id="8552139at2"/>
<evidence type="ECO:0000259" key="6">
    <source>
        <dbReference type="Pfam" id="PF04773"/>
    </source>
</evidence>
<evidence type="ECO:0000256" key="2">
    <source>
        <dbReference type="ARBA" id="ARBA00023136"/>
    </source>
</evidence>
<keyword evidence="3" id="KW-0998">Cell outer membrane</keyword>
<protein>
    <submittedName>
        <fullName evidence="7">FOG: TPR repeat</fullName>
    </submittedName>
</protein>
<reference evidence="7 8" key="1">
    <citation type="journal article" date="2005" name="Nucleic Acids Res.">
        <title>Genomic blueprint of Hahella chejuensis, a marine microbe producing an algicidal agent.</title>
        <authorList>
            <person name="Jeong H."/>
            <person name="Yim J.H."/>
            <person name="Lee C."/>
            <person name="Choi S.-H."/>
            <person name="Park Y.K."/>
            <person name="Yoon S.H."/>
            <person name="Hur C.-G."/>
            <person name="Kang H.-Y."/>
            <person name="Kim D."/>
            <person name="Lee H.H."/>
            <person name="Park K.H."/>
            <person name="Park S.-H."/>
            <person name="Park H.-S."/>
            <person name="Lee H.K."/>
            <person name="Oh T.K."/>
            <person name="Kim J.F."/>
        </authorList>
    </citation>
    <scope>NUCLEOTIDE SEQUENCE [LARGE SCALE GENOMIC DNA]</scope>
    <source>
        <strain evidence="7 8">KCTC 2396</strain>
    </source>
</reference>
<dbReference type="EMBL" id="CP000155">
    <property type="protein sequence ID" value="ABC31341.1"/>
    <property type="molecule type" value="Genomic_DNA"/>
</dbReference>
<dbReference type="Pfam" id="PF13432">
    <property type="entry name" value="TPR_16"/>
    <property type="match status" value="2"/>
</dbReference>
<dbReference type="Proteomes" id="UP000000238">
    <property type="component" value="Chromosome"/>
</dbReference>
<dbReference type="SUPFAM" id="SSF48452">
    <property type="entry name" value="TPR-like"/>
    <property type="match status" value="2"/>
</dbReference>
<dbReference type="AlphaFoldDB" id="Q2SDD3"/>
<dbReference type="PANTHER" id="PTHR38731:SF3">
    <property type="entry name" value="BLL6125 PROTEIN"/>
    <property type="match status" value="1"/>
</dbReference>